<name>A0ABR3V6I5_HUMIN</name>
<reference evidence="10 11" key="1">
    <citation type="journal article" date="2024" name="Commun. Biol.">
        <title>Comparative genomic analysis of thermophilic fungi reveals convergent evolutionary adaptations and gene losses.</title>
        <authorList>
            <person name="Steindorff A.S."/>
            <person name="Aguilar-Pontes M.V."/>
            <person name="Robinson A.J."/>
            <person name="Andreopoulos B."/>
            <person name="LaButti K."/>
            <person name="Kuo A."/>
            <person name="Mondo S."/>
            <person name="Riley R."/>
            <person name="Otillar R."/>
            <person name="Haridas S."/>
            <person name="Lipzen A."/>
            <person name="Grimwood J."/>
            <person name="Schmutz J."/>
            <person name="Clum A."/>
            <person name="Reid I.D."/>
            <person name="Moisan M.C."/>
            <person name="Butler G."/>
            <person name="Nguyen T.T.M."/>
            <person name="Dewar K."/>
            <person name="Conant G."/>
            <person name="Drula E."/>
            <person name="Henrissat B."/>
            <person name="Hansel C."/>
            <person name="Singer S."/>
            <person name="Hutchinson M.I."/>
            <person name="de Vries R.P."/>
            <person name="Natvig D.O."/>
            <person name="Powell A.J."/>
            <person name="Tsang A."/>
            <person name="Grigoriev I.V."/>
        </authorList>
    </citation>
    <scope>NUCLEOTIDE SEQUENCE [LARGE SCALE GENOMIC DNA]</scope>
    <source>
        <strain evidence="10 11">CBS 620.91</strain>
    </source>
</reference>
<feature type="region of interest" description="Disordered" evidence="8">
    <location>
        <begin position="563"/>
        <end position="602"/>
    </location>
</feature>
<feature type="domain" description="C2H2-type" evidence="9">
    <location>
        <begin position="145"/>
        <end position="172"/>
    </location>
</feature>
<evidence type="ECO:0000256" key="2">
    <source>
        <dbReference type="ARBA" id="ARBA00022723"/>
    </source>
</evidence>
<proteinExistence type="predicted"/>
<dbReference type="InterPro" id="IPR051059">
    <property type="entry name" value="VerF-like"/>
</dbReference>
<evidence type="ECO:0000256" key="8">
    <source>
        <dbReference type="SAM" id="MobiDB-lite"/>
    </source>
</evidence>
<evidence type="ECO:0000313" key="10">
    <source>
        <dbReference type="EMBL" id="KAL1837367.1"/>
    </source>
</evidence>
<keyword evidence="4 7" id="KW-0863">Zinc-finger</keyword>
<dbReference type="InterPro" id="IPR013087">
    <property type="entry name" value="Znf_C2H2_type"/>
</dbReference>
<keyword evidence="3" id="KW-0677">Repeat</keyword>
<gene>
    <name evidence="10" type="ORF">VTJ49DRAFT_3949</name>
</gene>
<feature type="compositionally biased region" description="Polar residues" evidence="8">
    <location>
        <begin position="273"/>
        <end position="289"/>
    </location>
</feature>
<evidence type="ECO:0000256" key="4">
    <source>
        <dbReference type="ARBA" id="ARBA00022771"/>
    </source>
</evidence>
<organism evidence="10 11">
    <name type="scientific">Humicola insolens</name>
    <name type="common">Soft-rot fungus</name>
    <dbReference type="NCBI Taxonomy" id="85995"/>
    <lineage>
        <taxon>Eukaryota</taxon>
        <taxon>Fungi</taxon>
        <taxon>Dikarya</taxon>
        <taxon>Ascomycota</taxon>
        <taxon>Pezizomycotina</taxon>
        <taxon>Sordariomycetes</taxon>
        <taxon>Sordariomycetidae</taxon>
        <taxon>Sordariales</taxon>
        <taxon>Chaetomiaceae</taxon>
        <taxon>Mycothermus</taxon>
    </lineage>
</organism>
<keyword evidence="5" id="KW-0862">Zinc</keyword>
<dbReference type="Proteomes" id="UP001583172">
    <property type="component" value="Unassembled WGS sequence"/>
</dbReference>
<keyword evidence="2" id="KW-0479">Metal-binding</keyword>
<dbReference type="Gene3D" id="3.30.160.60">
    <property type="entry name" value="Classic Zinc Finger"/>
    <property type="match status" value="2"/>
</dbReference>
<dbReference type="EMBL" id="JAZGSY010000301">
    <property type="protein sequence ID" value="KAL1837367.1"/>
    <property type="molecule type" value="Genomic_DNA"/>
</dbReference>
<evidence type="ECO:0000256" key="6">
    <source>
        <dbReference type="ARBA" id="ARBA00023242"/>
    </source>
</evidence>
<feature type="domain" description="C2H2-type" evidence="9">
    <location>
        <begin position="114"/>
        <end position="144"/>
    </location>
</feature>
<feature type="compositionally biased region" description="Basic residues" evidence="8">
    <location>
        <begin position="57"/>
        <end position="68"/>
    </location>
</feature>
<evidence type="ECO:0000256" key="5">
    <source>
        <dbReference type="ARBA" id="ARBA00022833"/>
    </source>
</evidence>
<comment type="caution">
    <text evidence="10">The sequence shown here is derived from an EMBL/GenBank/DDBJ whole genome shotgun (WGS) entry which is preliminary data.</text>
</comment>
<feature type="compositionally biased region" description="Basic and acidic residues" evidence="8">
    <location>
        <begin position="82"/>
        <end position="92"/>
    </location>
</feature>
<keyword evidence="6" id="KW-0539">Nucleus</keyword>
<accession>A0ABR3V6I5</accession>
<feature type="compositionally biased region" description="Polar residues" evidence="8">
    <location>
        <begin position="28"/>
        <end position="39"/>
    </location>
</feature>
<dbReference type="PANTHER" id="PTHR40626:SF11">
    <property type="entry name" value="ZINC FINGER PROTEIN YPR022C"/>
    <property type="match status" value="1"/>
</dbReference>
<dbReference type="InterPro" id="IPR036236">
    <property type="entry name" value="Znf_C2H2_sf"/>
</dbReference>
<feature type="compositionally biased region" description="Low complexity" evidence="8">
    <location>
        <begin position="224"/>
        <end position="235"/>
    </location>
</feature>
<feature type="region of interest" description="Disordered" evidence="8">
    <location>
        <begin position="615"/>
        <end position="667"/>
    </location>
</feature>
<evidence type="ECO:0000256" key="7">
    <source>
        <dbReference type="PROSITE-ProRule" id="PRU00042"/>
    </source>
</evidence>
<feature type="compositionally biased region" description="Low complexity" evidence="8">
    <location>
        <begin position="196"/>
        <end position="206"/>
    </location>
</feature>
<feature type="compositionally biased region" description="Polar residues" evidence="8">
    <location>
        <begin position="347"/>
        <end position="370"/>
    </location>
</feature>
<dbReference type="PANTHER" id="PTHR40626">
    <property type="entry name" value="MIP31509P"/>
    <property type="match status" value="1"/>
</dbReference>
<evidence type="ECO:0000256" key="3">
    <source>
        <dbReference type="ARBA" id="ARBA00022737"/>
    </source>
</evidence>
<protein>
    <recommendedName>
        <fullName evidence="9">C2H2-type domain-containing protein</fullName>
    </recommendedName>
</protein>
<keyword evidence="11" id="KW-1185">Reference proteome</keyword>
<evidence type="ECO:0000259" key="9">
    <source>
        <dbReference type="PROSITE" id="PS50157"/>
    </source>
</evidence>
<evidence type="ECO:0000256" key="1">
    <source>
        <dbReference type="ARBA" id="ARBA00004123"/>
    </source>
</evidence>
<comment type="subcellular location">
    <subcellularLocation>
        <location evidence="1">Nucleus</location>
    </subcellularLocation>
</comment>
<evidence type="ECO:0000313" key="11">
    <source>
        <dbReference type="Proteomes" id="UP001583172"/>
    </source>
</evidence>
<feature type="region of interest" description="Disordered" evidence="8">
    <location>
        <begin position="1"/>
        <end position="112"/>
    </location>
</feature>
<feature type="region of interest" description="Disordered" evidence="8">
    <location>
        <begin position="183"/>
        <end position="384"/>
    </location>
</feature>
<feature type="compositionally biased region" description="Low complexity" evidence="8">
    <location>
        <begin position="335"/>
        <end position="346"/>
    </location>
</feature>
<dbReference type="PROSITE" id="PS50157">
    <property type="entry name" value="ZINC_FINGER_C2H2_2"/>
    <property type="match status" value="2"/>
</dbReference>
<sequence length="684" mass="74479">MAMRPTTAPAPSTQPLDDGPTPTRATFAATSTLASQKPLPNTPFPDSVQVPTTASAGRKREHSQHSRRSKESPDVDMDDSDAEPHPNDDHAAASDNDSANADDAKSKKKKSQRFYCTDYPPCNLSFTRSEHLARHIRKHTGERPFQCHCSRRFSRLDNLRQHAQTVHVNEDIPIDSLAASGTRFQRQIRTDRVRQAGRARASTAGSAGPGGRGHSKSLSTSNIPSLSPLPSAYSLDARRRPPPLVMADSRPQTSLESFRGPDGQFYRPPSPGDFSTPTSATFSTGQSSPRWGPVMSPGSTHSRSHSMYAAPGSRTPARRLSVPSAGNPFHLPHSLGARGPALGPPGVNSSNSGAFSPAQSSLLSSPTASAWSRRDSMSSTADEAWRRRTWHPDTRDYTGSSRLSQVVPPPEIVPDKITLPPLNPTNPPPKQGIVLPPIETFDRFQPPPRKPSPMLIDSEAPPSYRPRAEFGHEERQGSGSHWDAGLHHGLNRLDINTPPRDTAGAWANEANQAVLARAEQARVRFEPEVKTMPSGPAPAPMQPTHPMGIPMGSRHQHTLSAPAFSTPRESRRHGWYNGPVTVHPARTSETIPEQPRAPHVDRIVHPNVSSWRGFPARQEQQQQQPQPQPQQPVYISHGPPPMERMERIPERPATQQPPGSPESLRRLEALVAVATGQGPVATAS</sequence>
<dbReference type="SUPFAM" id="SSF57667">
    <property type="entry name" value="beta-beta-alpha zinc fingers"/>
    <property type="match status" value="1"/>
</dbReference>